<proteinExistence type="inferred from homology"/>
<keyword evidence="3 5" id="KW-0378">Hydrolase</keyword>
<feature type="signal peptide" evidence="10">
    <location>
        <begin position="1"/>
        <end position="30"/>
    </location>
</feature>
<feature type="region of interest" description="Disordered" evidence="9">
    <location>
        <begin position="27"/>
        <end position="46"/>
    </location>
</feature>
<evidence type="ECO:0000256" key="5">
    <source>
        <dbReference type="PIRNR" id="PIRNR026534"/>
    </source>
</evidence>
<feature type="region of interest" description="Disordered" evidence="9">
    <location>
        <begin position="211"/>
        <end position="232"/>
    </location>
</feature>
<keyword evidence="12" id="KW-1185">Reference proteome</keyword>
<feature type="binding site" evidence="7">
    <location>
        <begin position="192"/>
        <end position="194"/>
    </location>
    <ligand>
        <name>substrate</name>
    </ligand>
</feature>
<organism evidence="11 12">
    <name type="scientific">Hymenobacter edaphi</name>
    <dbReference type="NCBI Taxonomy" id="2211146"/>
    <lineage>
        <taxon>Bacteria</taxon>
        <taxon>Pseudomonadati</taxon>
        <taxon>Bacteroidota</taxon>
        <taxon>Cytophagia</taxon>
        <taxon>Cytophagales</taxon>
        <taxon>Hymenobacteraceae</taxon>
        <taxon>Hymenobacter</taxon>
    </lineage>
</organism>
<feature type="site" description="Important for catalytic activity, responsible for pKa modulation of the active site Glu and correct orientation of both the proton donor and substrate" evidence="8">
    <location>
        <position position="175"/>
    </location>
</feature>
<evidence type="ECO:0000256" key="4">
    <source>
        <dbReference type="ARBA" id="ARBA00023295"/>
    </source>
</evidence>
<dbReference type="InterPro" id="IPR050727">
    <property type="entry name" value="GH43_arabinanases"/>
</dbReference>
<sequence>MSYSPSSLTTPGRLLALTLLLGLATRPGSAQTTPPAPAQPTAAQTKTPALIPAHDPVMAQQNGTYYLFCTGRGIAVWSSKDRKTWQAEAPVFATPPAWAQQAVPGFKDHIWAPDISFHNGRYYLFYSVSAFGKNTSCIGLATNKTLDPRSPDFRWEDQGKVLQSVPGRDNWNAIDPNLIRDEAGTPWLSFGSFWGGIKLVQLRPDLRAPAQPEQWRTLASRPRDPKLPDAQPGDGAIEAPFIFRKNGYYYLFTSFDYCCRGPQSTYRIVVGRSKAVTGPYLDRAGLPLEQGGGTPVLSGDKNWYGLGHNSVYTFDGADYLVFHGYDAADQGRSKLRLEKLGWDAAGWPVVQP</sequence>
<evidence type="ECO:0000256" key="6">
    <source>
        <dbReference type="PIRSR" id="PIRSR026534-1"/>
    </source>
</evidence>
<evidence type="ECO:0000256" key="2">
    <source>
        <dbReference type="ARBA" id="ARBA00009865"/>
    </source>
</evidence>
<keyword evidence="4 5" id="KW-0326">Glycosidase</keyword>
<dbReference type="PIRSF" id="PIRSF026534">
    <property type="entry name" value="Endo_alpha-L-arabinosidase"/>
    <property type="match status" value="1"/>
</dbReference>
<feature type="binding site" evidence="7">
    <location>
        <begin position="172"/>
        <end position="175"/>
    </location>
    <ligand>
        <name>substrate</name>
    </ligand>
</feature>
<dbReference type="UniPathway" id="UPA00667"/>
<comment type="caution">
    <text evidence="11">The sequence shown here is derived from an EMBL/GenBank/DDBJ whole genome shotgun (WGS) entry which is preliminary data.</text>
</comment>
<dbReference type="OrthoDB" id="9801455at2"/>
<dbReference type="RefSeq" id="WP_111476029.1">
    <property type="nucleotide sequence ID" value="NZ_QHKM01000001.1"/>
</dbReference>
<dbReference type="Pfam" id="PF04616">
    <property type="entry name" value="Glyco_hydro_43"/>
    <property type="match status" value="1"/>
</dbReference>
<evidence type="ECO:0000313" key="12">
    <source>
        <dbReference type="Proteomes" id="UP000248553"/>
    </source>
</evidence>
<accession>A0A328BQA9</accession>
<feature type="active site" description="Proton donor" evidence="6">
    <location>
        <position position="238"/>
    </location>
</feature>
<feature type="active site" description="Proton acceptor" evidence="6">
    <location>
        <position position="55"/>
    </location>
</feature>
<dbReference type="PANTHER" id="PTHR43301:SF3">
    <property type="entry name" value="ARABINAN ENDO-1,5-ALPHA-L-ARABINOSIDASE A-RELATED"/>
    <property type="match status" value="1"/>
</dbReference>
<dbReference type="Gene3D" id="2.115.10.20">
    <property type="entry name" value="Glycosyl hydrolase domain, family 43"/>
    <property type="match status" value="1"/>
</dbReference>
<evidence type="ECO:0000313" key="11">
    <source>
        <dbReference type="EMBL" id="RAK69293.1"/>
    </source>
</evidence>
<dbReference type="GO" id="GO:0046558">
    <property type="term" value="F:arabinan endo-1,5-alpha-L-arabinosidase activity"/>
    <property type="evidence" value="ECO:0007669"/>
    <property type="project" value="InterPro"/>
</dbReference>
<dbReference type="GO" id="GO:0031222">
    <property type="term" value="P:arabinan catabolic process"/>
    <property type="evidence" value="ECO:0007669"/>
    <property type="project" value="UniProtKB-UniPathway"/>
</dbReference>
<feature type="site" description="Important for substrate recognition" evidence="8">
    <location>
        <position position="308"/>
    </location>
</feature>
<gene>
    <name evidence="11" type="ORF">DLM85_00040</name>
</gene>
<dbReference type="CDD" id="cd18830">
    <property type="entry name" value="GH43_CjArb43A-like"/>
    <property type="match status" value="1"/>
</dbReference>
<dbReference type="EMBL" id="QHKM01000001">
    <property type="protein sequence ID" value="RAK69293.1"/>
    <property type="molecule type" value="Genomic_DNA"/>
</dbReference>
<evidence type="ECO:0000256" key="3">
    <source>
        <dbReference type="ARBA" id="ARBA00022801"/>
    </source>
</evidence>
<feature type="binding site" evidence="7">
    <location>
        <position position="132"/>
    </location>
    <ligand>
        <name>substrate</name>
    </ligand>
</feature>
<comment type="pathway">
    <text evidence="1 5">Glycan metabolism; L-arabinan degradation.</text>
</comment>
<evidence type="ECO:0000256" key="9">
    <source>
        <dbReference type="SAM" id="MobiDB-lite"/>
    </source>
</evidence>
<protein>
    <submittedName>
        <fullName evidence="11">Arabinan endo-1,5-alpha-L-arabinosidase</fullName>
    </submittedName>
</protein>
<dbReference type="InterPro" id="IPR023296">
    <property type="entry name" value="Glyco_hydro_beta-prop_sf"/>
</dbReference>
<keyword evidence="10" id="KW-0732">Signal</keyword>
<comment type="similarity">
    <text evidence="2 5">Belongs to the glycosyl hydrolase 43 family.</text>
</comment>
<dbReference type="SUPFAM" id="SSF75005">
    <property type="entry name" value="Arabinanase/levansucrase/invertase"/>
    <property type="match status" value="1"/>
</dbReference>
<dbReference type="AlphaFoldDB" id="A0A328BQA9"/>
<evidence type="ECO:0000256" key="10">
    <source>
        <dbReference type="SAM" id="SignalP"/>
    </source>
</evidence>
<name>A0A328BQA9_9BACT</name>
<dbReference type="InterPro" id="IPR006710">
    <property type="entry name" value="Glyco_hydro_43"/>
</dbReference>
<dbReference type="Proteomes" id="UP000248553">
    <property type="component" value="Unassembled WGS sequence"/>
</dbReference>
<evidence type="ECO:0000256" key="7">
    <source>
        <dbReference type="PIRSR" id="PIRSR026534-2"/>
    </source>
</evidence>
<dbReference type="InterPro" id="IPR016840">
    <property type="entry name" value="Glyco_hydro_43_endo_a_Ara-ase"/>
</dbReference>
<feature type="chain" id="PRO_5016348531" evidence="10">
    <location>
        <begin position="31"/>
        <end position="352"/>
    </location>
</feature>
<dbReference type="PANTHER" id="PTHR43301">
    <property type="entry name" value="ARABINAN ENDO-1,5-ALPHA-L-ARABINOSIDASE"/>
    <property type="match status" value="1"/>
</dbReference>
<evidence type="ECO:0000256" key="1">
    <source>
        <dbReference type="ARBA" id="ARBA00004834"/>
    </source>
</evidence>
<evidence type="ECO:0000256" key="8">
    <source>
        <dbReference type="PIRSR" id="PIRSR026534-3"/>
    </source>
</evidence>
<feature type="binding site" evidence="7">
    <location>
        <position position="55"/>
    </location>
    <ligand>
        <name>substrate</name>
    </ligand>
</feature>
<reference evidence="12" key="1">
    <citation type="submission" date="2018-05" db="EMBL/GenBank/DDBJ databases">
        <authorList>
            <person name="Nie L."/>
        </authorList>
    </citation>
    <scope>NUCLEOTIDE SEQUENCE [LARGE SCALE GENOMIC DNA]</scope>
    <source>
        <strain evidence="12">NL</strain>
    </source>
</reference>